<dbReference type="Gene3D" id="3.80.10.10">
    <property type="entry name" value="Ribonuclease Inhibitor"/>
    <property type="match status" value="1"/>
</dbReference>
<name>R7VBL8_CAPTE</name>
<evidence type="ECO:0000313" key="5">
    <source>
        <dbReference type="Proteomes" id="UP000014760"/>
    </source>
</evidence>
<dbReference type="PANTHER" id="PTHR24366:SF96">
    <property type="entry name" value="LEUCINE RICH REPEAT CONTAINING 53"/>
    <property type="match status" value="1"/>
</dbReference>
<feature type="non-terminal residue" evidence="3">
    <location>
        <position position="109"/>
    </location>
</feature>
<dbReference type="EnsemblMetazoa" id="CapteT80855">
    <property type="protein sequence ID" value="CapteP80855"/>
    <property type="gene ID" value="CapteG80855"/>
</dbReference>
<keyword evidence="2" id="KW-0677">Repeat</keyword>
<reference evidence="3 5" key="2">
    <citation type="journal article" date="2013" name="Nature">
        <title>Insights into bilaterian evolution from three spiralian genomes.</title>
        <authorList>
            <person name="Simakov O."/>
            <person name="Marletaz F."/>
            <person name="Cho S.J."/>
            <person name="Edsinger-Gonzales E."/>
            <person name="Havlak P."/>
            <person name="Hellsten U."/>
            <person name="Kuo D.H."/>
            <person name="Larsson T."/>
            <person name="Lv J."/>
            <person name="Arendt D."/>
            <person name="Savage R."/>
            <person name="Osoegawa K."/>
            <person name="de Jong P."/>
            <person name="Grimwood J."/>
            <person name="Chapman J.A."/>
            <person name="Shapiro H."/>
            <person name="Aerts A."/>
            <person name="Otillar R.P."/>
            <person name="Terry A.Y."/>
            <person name="Boore J.L."/>
            <person name="Grigoriev I.V."/>
            <person name="Lindberg D.R."/>
            <person name="Seaver E.C."/>
            <person name="Weisblat D.A."/>
            <person name="Putnam N.H."/>
            <person name="Rokhsar D.S."/>
        </authorList>
    </citation>
    <scope>NUCLEOTIDE SEQUENCE</scope>
    <source>
        <strain evidence="3 5">I ESC-2004</strain>
    </source>
</reference>
<dbReference type="OrthoDB" id="6162789at2759"/>
<evidence type="ECO:0000256" key="1">
    <source>
        <dbReference type="ARBA" id="ARBA00022614"/>
    </source>
</evidence>
<dbReference type="STRING" id="283909.R7VBL8"/>
<dbReference type="Pfam" id="PF13855">
    <property type="entry name" value="LRR_8"/>
    <property type="match status" value="1"/>
</dbReference>
<protein>
    <recommendedName>
        <fullName evidence="6">LRRCT domain-containing protein</fullName>
    </recommendedName>
</protein>
<evidence type="ECO:0008006" key="6">
    <source>
        <dbReference type="Google" id="ProtNLM"/>
    </source>
</evidence>
<dbReference type="Proteomes" id="UP000014760">
    <property type="component" value="Unassembled WGS sequence"/>
</dbReference>
<dbReference type="SUPFAM" id="SSF52058">
    <property type="entry name" value="L domain-like"/>
    <property type="match status" value="1"/>
</dbReference>
<reference evidence="4" key="3">
    <citation type="submission" date="2015-06" db="UniProtKB">
        <authorList>
            <consortium name="EnsemblMetazoa"/>
        </authorList>
    </citation>
    <scope>IDENTIFICATION</scope>
</reference>
<dbReference type="PANTHER" id="PTHR24366">
    <property type="entry name" value="IG(IMMUNOGLOBULIN) AND LRR(LEUCINE RICH REPEAT) DOMAINS"/>
    <property type="match status" value="1"/>
</dbReference>
<dbReference type="HOGENOM" id="CLU_2190466_0_0_1"/>
<organism evidence="3">
    <name type="scientific">Capitella teleta</name>
    <name type="common">Polychaete worm</name>
    <dbReference type="NCBI Taxonomy" id="283909"/>
    <lineage>
        <taxon>Eukaryota</taxon>
        <taxon>Metazoa</taxon>
        <taxon>Spiralia</taxon>
        <taxon>Lophotrochozoa</taxon>
        <taxon>Annelida</taxon>
        <taxon>Polychaeta</taxon>
        <taxon>Sedentaria</taxon>
        <taxon>Scolecida</taxon>
        <taxon>Capitellidae</taxon>
        <taxon>Capitella</taxon>
    </lineage>
</organism>
<sequence length="109" mass="12772">MNNNSIEILDPKCFQNIPQLRYIYLNENELTEIPDHIFDNNQILRKVDLSQNKIRTIGLHVFSDASKLKNLEYINLRDNALTSVESWPIIRMHFTGMISLHNNPWACTC</sequence>
<proteinExistence type="predicted"/>
<evidence type="ECO:0000256" key="2">
    <source>
        <dbReference type="ARBA" id="ARBA00022737"/>
    </source>
</evidence>
<dbReference type="SMART" id="SM00369">
    <property type="entry name" value="LRR_TYP"/>
    <property type="match status" value="3"/>
</dbReference>
<keyword evidence="1" id="KW-0433">Leucine-rich repeat</keyword>
<keyword evidence="5" id="KW-1185">Reference proteome</keyword>
<dbReference type="AlphaFoldDB" id="R7VBL8"/>
<evidence type="ECO:0000313" key="3">
    <source>
        <dbReference type="EMBL" id="ELU16034.1"/>
    </source>
</evidence>
<reference evidence="5" key="1">
    <citation type="submission" date="2012-12" db="EMBL/GenBank/DDBJ databases">
        <authorList>
            <person name="Hellsten U."/>
            <person name="Grimwood J."/>
            <person name="Chapman J.A."/>
            <person name="Shapiro H."/>
            <person name="Aerts A."/>
            <person name="Otillar R.P."/>
            <person name="Terry A.Y."/>
            <person name="Boore J.L."/>
            <person name="Simakov O."/>
            <person name="Marletaz F."/>
            <person name="Cho S.-J."/>
            <person name="Edsinger-Gonzales E."/>
            <person name="Havlak P."/>
            <person name="Kuo D.-H."/>
            <person name="Larsson T."/>
            <person name="Lv J."/>
            <person name="Arendt D."/>
            <person name="Savage R."/>
            <person name="Osoegawa K."/>
            <person name="de Jong P."/>
            <person name="Lindberg D.R."/>
            <person name="Seaver E.C."/>
            <person name="Weisblat D.A."/>
            <person name="Putnam N.H."/>
            <person name="Grigoriev I.V."/>
            <person name="Rokhsar D.S."/>
        </authorList>
    </citation>
    <scope>NUCLEOTIDE SEQUENCE</scope>
    <source>
        <strain evidence="5">I ESC-2004</strain>
    </source>
</reference>
<evidence type="ECO:0000313" key="4">
    <source>
        <dbReference type="EnsemblMetazoa" id="CapteP80855"/>
    </source>
</evidence>
<dbReference type="EMBL" id="AMQN01037122">
    <property type="status" value="NOT_ANNOTATED_CDS"/>
    <property type="molecule type" value="Genomic_DNA"/>
</dbReference>
<dbReference type="InterPro" id="IPR001611">
    <property type="entry name" value="Leu-rich_rpt"/>
</dbReference>
<gene>
    <name evidence="3" type="ORF">CAPTEDRAFT_80855</name>
</gene>
<dbReference type="InterPro" id="IPR003591">
    <property type="entry name" value="Leu-rich_rpt_typical-subtyp"/>
</dbReference>
<dbReference type="EMBL" id="KB293369">
    <property type="protein sequence ID" value="ELU16034.1"/>
    <property type="molecule type" value="Genomic_DNA"/>
</dbReference>
<accession>R7VBL8</accession>
<dbReference type="InterPro" id="IPR032675">
    <property type="entry name" value="LRR_dom_sf"/>
</dbReference>